<dbReference type="EMBL" id="KL597148">
    <property type="protein sequence ID" value="KER19731.1"/>
    <property type="molecule type" value="Genomic_DNA"/>
</dbReference>
<evidence type="ECO:0000313" key="12">
    <source>
        <dbReference type="Proteomes" id="UP000054324"/>
    </source>
</evidence>
<dbReference type="InterPro" id="IPR036236">
    <property type="entry name" value="Znf_C2H2_sf"/>
</dbReference>
<organism evidence="11 12">
    <name type="scientific">Opisthorchis viverrini</name>
    <name type="common">Southeast Asian liver fluke</name>
    <dbReference type="NCBI Taxonomy" id="6198"/>
    <lineage>
        <taxon>Eukaryota</taxon>
        <taxon>Metazoa</taxon>
        <taxon>Spiralia</taxon>
        <taxon>Lophotrochozoa</taxon>
        <taxon>Platyhelminthes</taxon>
        <taxon>Trematoda</taxon>
        <taxon>Digenea</taxon>
        <taxon>Opisthorchiida</taxon>
        <taxon>Opisthorchiata</taxon>
        <taxon>Opisthorchiidae</taxon>
        <taxon>Opisthorchis</taxon>
    </lineage>
</organism>
<dbReference type="GO" id="GO:0000981">
    <property type="term" value="F:DNA-binding transcription factor activity, RNA polymerase II-specific"/>
    <property type="evidence" value="ECO:0007669"/>
    <property type="project" value="TreeGrafter"/>
</dbReference>
<protein>
    <submittedName>
        <fullName evidence="11">Uncharacterized protein</fullName>
    </submittedName>
</protein>
<dbReference type="Proteomes" id="UP000054324">
    <property type="component" value="Unassembled WGS sequence"/>
</dbReference>
<dbReference type="GO" id="GO:0005634">
    <property type="term" value="C:nucleus"/>
    <property type="evidence" value="ECO:0007669"/>
    <property type="project" value="UniProtKB-SubCell"/>
</dbReference>
<dbReference type="Gene3D" id="3.30.160.60">
    <property type="entry name" value="Classic Zinc Finger"/>
    <property type="match status" value="1"/>
</dbReference>
<dbReference type="AlphaFoldDB" id="A0A074YY73"/>
<keyword evidence="6" id="KW-0805">Transcription regulation</keyword>
<evidence type="ECO:0000256" key="1">
    <source>
        <dbReference type="ARBA" id="ARBA00004123"/>
    </source>
</evidence>
<keyword evidence="9" id="KW-0804">Transcription</keyword>
<dbReference type="PANTHER" id="PTHR45891:SF3">
    <property type="entry name" value="ZINC FINGER PROTEIN 2"/>
    <property type="match status" value="1"/>
</dbReference>
<dbReference type="STRING" id="6198.A0A074YY73"/>
<keyword evidence="3" id="KW-0677">Repeat</keyword>
<name>A0A074YY73_OPIVI</name>
<keyword evidence="4" id="KW-0863">Zinc-finger</keyword>
<dbReference type="PANTHER" id="PTHR45891">
    <property type="entry name" value="ZINC FINGER HOMEOBOX PROTEIN"/>
    <property type="match status" value="1"/>
</dbReference>
<dbReference type="InterPro" id="IPR003604">
    <property type="entry name" value="Matrin/U1-like-C_Znf_C2H2"/>
</dbReference>
<dbReference type="SUPFAM" id="SSF57667">
    <property type="entry name" value="beta-beta-alpha zinc fingers"/>
    <property type="match status" value="1"/>
</dbReference>
<dbReference type="InterPro" id="IPR013087">
    <property type="entry name" value="Znf_C2H2_type"/>
</dbReference>
<keyword evidence="2" id="KW-0479">Metal-binding</keyword>
<evidence type="ECO:0000256" key="8">
    <source>
        <dbReference type="ARBA" id="ARBA00023155"/>
    </source>
</evidence>
<keyword evidence="8" id="KW-0371">Homeobox</keyword>
<keyword evidence="7" id="KW-0238">DNA-binding</keyword>
<keyword evidence="12" id="KW-1185">Reference proteome</keyword>
<dbReference type="SMART" id="SM00355">
    <property type="entry name" value="ZnF_C2H2"/>
    <property type="match status" value="3"/>
</dbReference>
<dbReference type="InterPro" id="IPR051968">
    <property type="entry name" value="ZnFinger_Homeobox_TR"/>
</dbReference>
<dbReference type="GO" id="GO:0000978">
    <property type="term" value="F:RNA polymerase II cis-regulatory region sequence-specific DNA binding"/>
    <property type="evidence" value="ECO:0007669"/>
    <property type="project" value="TreeGrafter"/>
</dbReference>
<reference evidence="11 12" key="1">
    <citation type="submission" date="2013-11" db="EMBL/GenBank/DDBJ databases">
        <title>Opisthorchis viverrini - life in the bile duct.</title>
        <authorList>
            <person name="Young N.D."/>
            <person name="Nagarajan N."/>
            <person name="Lin S.J."/>
            <person name="Korhonen P.K."/>
            <person name="Jex A.R."/>
            <person name="Hall R.S."/>
            <person name="Safavi-Hemami H."/>
            <person name="Kaewkong W."/>
            <person name="Bertrand D."/>
            <person name="Gao S."/>
            <person name="Seet Q."/>
            <person name="Wongkham S."/>
            <person name="Teh B.T."/>
            <person name="Wongkham C."/>
            <person name="Intapan P.M."/>
            <person name="Maleewong W."/>
            <person name="Yang X."/>
            <person name="Hu M."/>
            <person name="Wang Z."/>
            <person name="Hofmann A."/>
            <person name="Sternberg P.W."/>
            <person name="Tan P."/>
            <person name="Wang J."/>
            <person name="Gasser R.B."/>
        </authorList>
    </citation>
    <scope>NUCLEOTIDE SEQUENCE [LARGE SCALE GENOMIC DNA]</scope>
</reference>
<dbReference type="CTD" id="20329631"/>
<evidence type="ECO:0000256" key="9">
    <source>
        <dbReference type="ARBA" id="ARBA00023163"/>
    </source>
</evidence>
<proteinExistence type="predicted"/>
<dbReference type="FunFam" id="3.30.160.60:FF:000081">
    <property type="entry name" value="Zinc finger homeobox protein 4"/>
    <property type="match status" value="1"/>
</dbReference>
<dbReference type="SMART" id="SM00451">
    <property type="entry name" value="ZnF_U1"/>
    <property type="match status" value="3"/>
</dbReference>
<accession>A0A074YY73</accession>
<evidence type="ECO:0000256" key="7">
    <source>
        <dbReference type="ARBA" id="ARBA00023125"/>
    </source>
</evidence>
<evidence type="ECO:0000256" key="10">
    <source>
        <dbReference type="ARBA" id="ARBA00023242"/>
    </source>
</evidence>
<keyword evidence="10" id="KW-0539">Nucleus</keyword>
<dbReference type="Pfam" id="PF12874">
    <property type="entry name" value="zf-met"/>
    <property type="match status" value="1"/>
</dbReference>
<gene>
    <name evidence="11" type="ORF">T265_15466</name>
</gene>
<evidence type="ECO:0000256" key="4">
    <source>
        <dbReference type="ARBA" id="ARBA00022771"/>
    </source>
</evidence>
<evidence type="ECO:0000313" key="11">
    <source>
        <dbReference type="EMBL" id="KER19731.1"/>
    </source>
</evidence>
<evidence type="ECO:0000256" key="3">
    <source>
        <dbReference type="ARBA" id="ARBA00022737"/>
    </source>
</evidence>
<keyword evidence="5" id="KW-0862">Zinc</keyword>
<dbReference type="RefSeq" id="XP_009176528.1">
    <property type="nucleotide sequence ID" value="XM_009178264.1"/>
</dbReference>
<sequence length="580" mass="65261">MASSELVRCKSSESPLTIFIGNNSANSQPSFNRLCPYCLTKSNHPRLGRGEAYVCGYKPYRCEICNYSTTTKGNLAIHQQSDKHLNNVQELEQTGVKPVTKTPTCSTHTHPAFSMLPSTHLQSNVQKASVDTISPCGSSDPCVPRRNGEPGKSSFIFPRESLTSETDEEDFAAFNNGYLHMTKLSVDCNSEDTLSTEKFVAKLTESSPYPFACQVCFAFTTDKLDVLLKHAERIRIPLNQNHMTPFITTHSGGFWLCRLCSYKSPLKANFQLHCKTEKHSQRLSLLLHVCEGGPANQLRVFGLNVSDHKGGTGTQSHLELIRLFENGQVQRQNNVHSTSNVQLLCLACDVSTTSVHKFRIHCQCSRHLRAVALFSWLVSTRSFLWNKLATWSLTYMDKLRESAAVEDSDHEIRPVSVSGKFSETIRKLSHMLTQVHVEYRCFSGCSNEAGQEYEDTLQFETMAKALSHWHSLEHQQRIMRQSTHWISTSECHSNVQACREGIEVIWVLDEFKGSVHQWTNLIAQMLDSVAMKQPQISSGNSQSTDESTCAVTMSNYFPPMNGMYSPEMAQLKDAEFTKIQ</sequence>
<dbReference type="KEGG" id="ovi:T265_15466"/>
<evidence type="ECO:0000256" key="2">
    <source>
        <dbReference type="ARBA" id="ARBA00022723"/>
    </source>
</evidence>
<dbReference type="OrthoDB" id="6417226at2759"/>
<comment type="subcellular location">
    <subcellularLocation>
        <location evidence="1">Nucleus</location>
    </subcellularLocation>
</comment>
<evidence type="ECO:0000256" key="6">
    <source>
        <dbReference type="ARBA" id="ARBA00023015"/>
    </source>
</evidence>
<dbReference type="GO" id="GO:0008270">
    <property type="term" value="F:zinc ion binding"/>
    <property type="evidence" value="ECO:0007669"/>
    <property type="project" value="UniProtKB-KW"/>
</dbReference>
<dbReference type="PROSITE" id="PS50157">
    <property type="entry name" value="ZINC_FINGER_C2H2_2"/>
    <property type="match status" value="1"/>
</dbReference>
<feature type="non-terminal residue" evidence="11">
    <location>
        <position position="580"/>
    </location>
</feature>
<dbReference type="GeneID" id="20329631"/>
<evidence type="ECO:0000256" key="5">
    <source>
        <dbReference type="ARBA" id="ARBA00022833"/>
    </source>
</evidence>